<dbReference type="InterPro" id="IPR019845">
    <property type="entry name" value="Squalene/phytoene_synthase_CS"/>
</dbReference>
<keyword evidence="2 4" id="KW-0808">Transferase</keyword>
<dbReference type="RefSeq" id="WP_135501485.1">
    <property type="nucleotide sequence ID" value="NZ_JACHHE010000014.1"/>
</dbReference>
<proteinExistence type="predicted"/>
<dbReference type="Gene3D" id="1.10.600.10">
    <property type="entry name" value="Farnesyl Diphosphate Synthase"/>
    <property type="match status" value="1"/>
</dbReference>
<dbReference type="InterPro" id="IPR033904">
    <property type="entry name" value="Trans_IPPS_HH"/>
</dbReference>
<dbReference type="CDD" id="cd00683">
    <property type="entry name" value="Trans_IPPS_HH"/>
    <property type="match status" value="1"/>
</dbReference>
<dbReference type="Pfam" id="PF00494">
    <property type="entry name" value="SQS_PSY"/>
    <property type="match status" value="1"/>
</dbReference>
<dbReference type="OrthoDB" id="9787280at2"/>
<dbReference type="GO" id="GO:0016117">
    <property type="term" value="P:carotenoid biosynthetic process"/>
    <property type="evidence" value="ECO:0007669"/>
    <property type="project" value="UniProtKB-KW"/>
</dbReference>
<dbReference type="InterPro" id="IPR008949">
    <property type="entry name" value="Isoprenoid_synthase_dom_sf"/>
</dbReference>
<evidence type="ECO:0000256" key="1">
    <source>
        <dbReference type="ARBA" id="ARBA00004829"/>
    </source>
</evidence>
<protein>
    <submittedName>
        <fullName evidence="4">Phytoene synthase</fullName>
        <ecNumber evidence="4">2.5.1.32</ecNumber>
    </submittedName>
</protein>
<keyword evidence="5" id="KW-1185">Reference proteome</keyword>
<dbReference type="GO" id="GO:0004311">
    <property type="term" value="F:geranylgeranyl diphosphate synthase activity"/>
    <property type="evidence" value="ECO:0007669"/>
    <property type="project" value="InterPro"/>
</dbReference>
<dbReference type="SFLD" id="SFLDS00005">
    <property type="entry name" value="Isoprenoid_Synthase_Type_I"/>
    <property type="match status" value="1"/>
</dbReference>
<evidence type="ECO:0000256" key="2">
    <source>
        <dbReference type="ARBA" id="ARBA00022679"/>
    </source>
</evidence>
<dbReference type="PANTHER" id="PTHR31480">
    <property type="entry name" value="BIFUNCTIONAL LYCOPENE CYCLASE/PHYTOENE SYNTHASE"/>
    <property type="match status" value="1"/>
</dbReference>
<dbReference type="PROSITE" id="PS01045">
    <property type="entry name" value="SQUALEN_PHYTOEN_SYN_2"/>
    <property type="match status" value="1"/>
</dbReference>
<comment type="caution">
    <text evidence="4">The sequence shown here is derived from an EMBL/GenBank/DDBJ whole genome shotgun (WGS) entry which is preliminary data.</text>
</comment>
<dbReference type="InterPro" id="IPR044843">
    <property type="entry name" value="Trans_IPPS_bact-type"/>
</dbReference>
<dbReference type="InterPro" id="IPR002060">
    <property type="entry name" value="Squ/phyt_synthse"/>
</dbReference>
<name>A0A7W8FWF5_9BACL</name>
<dbReference type="SUPFAM" id="SSF48576">
    <property type="entry name" value="Terpenoid synthases"/>
    <property type="match status" value="1"/>
</dbReference>
<evidence type="ECO:0000313" key="5">
    <source>
        <dbReference type="Proteomes" id="UP000525923"/>
    </source>
</evidence>
<evidence type="ECO:0000256" key="3">
    <source>
        <dbReference type="ARBA" id="ARBA00022746"/>
    </source>
</evidence>
<dbReference type="EC" id="2.5.1.32" evidence="4"/>
<comment type="pathway">
    <text evidence="1">Carotenoid biosynthesis.</text>
</comment>
<reference evidence="4 5" key="1">
    <citation type="submission" date="2020-08" db="EMBL/GenBank/DDBJ databases">
        <title>Genomic Encyclopedia of Type Strains, Phase IV (KMG-IV): sequencing the most valuable type-strain genomes for metagenomic binning, comparative biology and taxonomic classification.</title>
        <authorList>
            <person name="Goeker M."/>
        </authorList>
    </citation>
    <scope>NUCLEOTIDE SEQUENCE [LARGE SCALE GENOMIC DNA]</scope>
    <source>
        <strain evidence="4 5">DSM 15895</strain>
    </source>
</reference>
<dbReference type="SFLD" id="SFLDG01018">
    <property type="entry name" value="Squalene/Phytoene_Synthase_Lik"/>
    <property type="match status" value="1"/>
</dbReference>
<dbReference type="AlphaFoldDB" id="A0A7W8FWF5"/>
<sequence>MEVRQAYDYCEKVIAANSKSFYKTFSLLPKEKRKAVWAVYAFCRLADDIVDEGDNPVEELAKFEQEFQQFLKGQHNPENPMWVALADVFQTFDMDADAFSCLLRGQAMDLSFSRYETVEDLLDYCYHVASSVGLMLLPILAPGKTAVLKEGAVSLGYAMQLTNILRDVGEDLKIGRIYLPNEVLHKYSLADADLHNGQVSGEFVEVWEDLAKQAEQYYEHAFETIHEYPLSSRIAVKGAGLVYREILSAIRDKRYNVFKEKHFVSDESKQAILACL</sequence>
<dbReference type="GO" id="GO:0051996">
    <property type="term" value="F:squalene synthase [NAD(P)H] activity"/>
    <property type="evidence" value="ECO:0007669"/>
    <property type="project" value="InterPro"/>
</dbReference>
<evidence type="ECO:0000313" key="4">
    <source>
        <dbReference type="EMBL" id="MBB5181867.1"/>
    </source>
</evidence>
<accession>A0A7W8FWF5</accession>
<gene>
    <name evidence="4" type="ORF">HNQ44_003342</name>
</gene>
<dbReference type="EMBL" id="JACHHE010000014">
    <property type="protein sequence ID" value="MBB5181867.1"/>
    <property type="molecule type" value="Genomic_DNA"/>
</dbReference>
<keyword evidence="3" id="KW-0125">Carotenoid biosynthesis</keyword>
<organism evidence="4 5">
    <name type="scientific">Planococcus koreensis</name>
    <dbReference type="NCBI Taxonomy" id="112331"/>
    <lineage>
        <taxon>Bacteria</taxon>
        <taxon>Bacillati</taxon>
        <taxon>Bacillota</taxon>
        <taxon>Bacilli</taxon>
        <taxon>Bacillales</taxon>
        <taxon>Caryophanaceae</taxon>
        <taxon>Planococcus</taxon>
    </lineage>
</organism>
<dbReference type="Proteomes" id="UP000525923">
    <property type="component" value="Unassembled WGS sequence"/>
</dbReference>
<dbReference type="SFLD" id="SFLDG01212">
    <property type="entry name" value="Phytoene_synthase_like"/>
    <property type="match status" value="1"/>
</dbReference>